<dbReference type="Pfam" id="PF16729">
    <property type="entry name" value="DUF5067"/>
    <property type="match status" value="1"/>
</dbReference>
<dbReference type="Proteomes" id="UP000196151">
    <property type="component" value="Chromosome"/>
</dbReference>
<dbReference type="InterPro" id="IPR031989">
    <property type="entry name" value="DUF5067"/>
</dbReference>
<reference evidence="4" key="1">
    <citation type="submission" date="2017-05" db="EMBL/GenBank/DDBJ databases">
        <title>The Genome Sequence of Enterococcus sp. 9D6_DIV0238.</title>
        <authorList>
            <consortium name="The Broad Institute Genomics Platform"/>
            <consortium name="The Broad Institute Genomic Center for Infectious Diseases"/>
            <person name="Earl A."/>
            <person name="Manson A."/>
            <person name="Schwartman J."/>
            <person name="Gilmore M."/>
            <person name="Abouelleil A."/>
            <person name="Cao P."/>
            <person name="Chapman S."/>
            <person name="Cusick C."/>
            <person name="Shea T."/>
            <person name="Young S."/>
            <person name="Neafsey D."/>
            <person name="Nusbaum C."/>
            <person name="Birren B."/>
        </authorList>
    </citation>
    <scope>NUCLEOTIDE SEQUENCE [LARGE SCALE GENOMIC DNA]</scope>
    <source>
        <strain evidence="4">9D6_DIV0238</strain>
    </source>
</reference>
<dbReference type="EMBL" id="CP147246">
    <property type="protein sequence ID" value="WYJ95600.1"/>
    <property type="molecule type" value="Genomic_DNA"/>
</dbReference>
<evidence type="ECO:0000259" key="3">
    <source>
        <dbReference type="Pfam" id="PF16729"/>
    </source>
</evidence>
<dbReference type="AlphaFoldDB" id="A0A200JCY9"/>
<dbReference type="PROSITE" id="PS51257">
    <property type="entry name" value="PROKAR_LIPOPROTEIN"/>
    <property type="match status" value="1"/>
</dbReference>
<sequence length="323" mass="36397">MTKKPIKVLLLFLLLVFSGCSAKLADKKESFEAKGIDYKIQLPSTWETVTDFKVKYSNEAVFGAQDTKSNSTLVVMGQRKEAVTLDEDFGKRMRKELKEQYNYKKESEIFMKEFKVGKYKGYKYTLDTMFEKRSTWLHLYYIETAHGLLQLNYYSANDGGHEKRAEIIDESARSVKEVSDSGSDTSDETDEVVFKNETLSIELTGVMNLNGEGSKKLLALRYTVENIGEQDVTAKIWDEAIQVTQNGQTLAEGKLPKENTILDIPKLIEQKNEAIAIGASAESVSLYELKDTSEVTLIPSKERFAEADEIPIVITTAAEEGDK</sequence>
<organism evidence="4">
    <name type="scientific">Candidatus Enterococcus dunnyi</name>
    <dbReference type="NCBI Taxonomy" id="1834192"/>
    <lineage>
        <taxon>Bacteria</taxon>
        <taxon>Bacillati</taxon>
        <taxon>Bacillota</taxon>
        <taxon>Bacilli</taxon>
        <taxon>Lactobacillales</taxon>
        <taxon>Enterococcaceae</taxon>
        <taxon>Enterococcus</taxon>
    </lineage>
</organism>
<evidence type="ECO:0000256" key="1">
    <source>
        <dbReference type="ARBA" id="ARBA00022729"/>
    </source>
</evidence>
<dbReference type="RefSeq" id="WP_087639725.1">
    <property type="nucleotide sequence ID" value="NZ_CP147246.1"/>
</dbReference>
<reference evidence="5" key="2">
    <citation type="submission" date="2017-05" db="EMBL/GenBank/DDBJ databases">
        <authorList>
            <consortium name="The Broad Institute Genomics Platform"/>
            <consortium name="The Broad Institute Genomic Center for Infectious Diseases"/>
            <person name="Earl A."/>
            <person name="Manson A."/>
            <person name="Schwartman J."/>
            <person name="Gilmore M."/>
            <person name="Abouelleil A."/>
            <person name="Cao P."/>
            <person name="Chapman S."/>
            <person name="Cusick C."/>
            <person name="Shea T."/>
            <person name="Young S."/>
            <person name="Neafsey D."/>
            <person name="Nusbaum C."/>
            <person name="Birren B."/>
        </authorList>
    </citation>
    <scope>NUCLEOTIDE SEQUENCE</scope>
    <source>
        <strain evidence="5">9D6_DIV0238</strain>
    </source>
</reference>
<gene>
    <name evidence="4" type="ORF">A5889_000557</name>
    <name evidence="5" type="ORF">A5889_003148</name>
</gene>
<evidence type="ECO:0000313" key="6">
    <source>
        <dbReference type="Proteomes" id="UP000196151"/>
    </source>
</evidence>
<keyword evidence="1 2" id="KW-0732">Signal</keyword>
<feature type="signal peptide" evidence="2">
    <location>
        <begin position="1"/>
        <end position="22"/>
    </location>
</feature>
<evidence type="ECO:0000313" key="5">
    <source>
        <dbReference type="EMBL" id="WYJ95600.1"/>
    </source>
</evidence>
<reference evidence="5" key="3">
    <citation type="submission" date="2024-03" db="EMBL/GenBank/DDBJ databases">
        <title>The Genome Sequence of Enterococcus sp. DIV0238c.</title>
        <authorList>
            <consortium name="The Broad Institute Genomics Platform"/>
            <consortium name="The Broad Institute Microbial Omics Core"/>
            <consortium name="The Broad Institute Genomic Center for Infectious Diseases"/>
            <person name="Earl A."/>
            <person name="Manson A."/>
            <person name="Gilmore M."/>
            <person name="Schwartman J."/>
            <person name="Shea T."/>
            <person name="Abouelleil A."/>
            <person name="Cao P."/>
            <person name="Chapman S."/>
            <person name="Cusick C."/>
            <person name="Young S."/>
            <person name="Neafsey D."/>
            <person name="Nusbaum C."/>
            <person name="Birren B."/>
        </authorList>
    </citation>
    <scope>NUCLEOTIDE SEQUENCE</scope>
    <source>
        <strain evidence="5">9D6_DIV0238</strain>
    </source>
</reference>
<dbReference type="OrthoDB" id="2179640at2"/>
<dbReference type="Gene3D" id="2.60.40.1240">
    <property type="match status" value="1"/>
</dbReference>
<proteinExistence type="predicted"/>
<evidence type="ECO:0000313" key="4">
    <source>
        <dbReference type="EMBL" id="OUZ35082.1"/>
    </source>
</evidence>
<dbReference type="EMBL" id="NIBQ01000001">
    <property type="protein sequence ID" value="OUZ35082.1"/>
    <property type="molecule type" value="Genomic_DNA"/>
</dbReference>
<keyword evidence="6" id="KW-1185">Reference proteome</keyword>
<name>A0A200JCY9_9ENTE</name>
<evidence type="ECO:0000256" key="2">
    <source>
        <dbReference type="SAM" id="SignalP"/>
    </source>
</evidence>
<feature type="domain" description="DUF5067" evidence="3">
    <location>
        <begin position="177"/>
        <end position="297"/>
    </location>
</feature>
<accession>A0A200JCY9</accession>
<dbReference type="InterPro" id="IPR029050">
    <property type="entry name" value="Immunoprotect_excell_Ig-like"/>
</dbReference>
<protein>
    <recommendedName>
        <fullName evidence="3">DUF5067 domain-containing protein</fullName>
    </recommendedName>
</protein>
<feature type="chain" id="PRO_5039340529" description="DUF5067 domain-containing protein" evidence="2">
    <location>
        <begin position="23"/>
        <end position="323"/>
    </location>
</feature>